<dbReference type="GO" id="GO:0004176">
    <property type="term" value="F:ATP-dependent peptidase activity"/>
    <property type="evidence" value="ECO:0007669"/>
    <property type="project" value="InterPro"/>
</dbReference>
<dbReference type="EMBL" id="CP036298">
    <property type="protein sequence ID" value="QDV24326.1"/>
    <property type="molecule type" value="Genomic_DNA"/>
</dbReference>
<reference evidence="2 3" key="1">
    <citation type="submission" date="2019-02" db="EMBL/GenBank/DDBJ databases">
        <title>Deep-cultivation of Planctomycetes and their phenomic and genomic characterization uncovers novel biology.</title>
        <authorList>
            <person name="Wiegand S."/>
            <person name="Jogler M."/>
            <person name="Boedeker C."/>
            <person name="Pinto D."/>
            <person name="Vollmers J."/>
            <person name="Rivas-Marin E."/>
            <person name="Kohn T."/>
            <person name="Peeters S.H."/>
            <person name="Heuer A."/>
            <person name="Rast P."/>
            <person name="Oberbeckmann S."/>
            <person name="Bunk B."/>
            <person name="Jeske O."/>
            <person name="Meyerdierks A."/>
            <person name="Storesund J.E."/>
            <person name="Kallscheuer N."/>
            <person name="Luecker S."/>
            <person name="Lage O.M."/>
            <person name="Pohl T."/>
            <person name="Merkel B.J."/>
            <person name="Hornburger P."/>
            <person name="Mueller R.-W."/>
            <person name="Bruemmer F."/>
            <person name="Labrenz M."/>
            <person name="Spormann A.M."/>
            <person name="Op den Camp H."/>
            <person name="Overmann J."/>
            <person name="Amann R."/>
            <person name="Jetten M.S.M."/>
            <person name="Mascher T."/>
            <person name="Medema M.H."/>
            <person name="Devos D.P."/>
            <person name="Kaster A.-K."/>
            <person name="Ovreas L."/>
            <person name="Rohde M."/>
            <person name="Galperin M.Y."/>
            <person name="Jogler C."/>
        </authorList>
    </citation>
    <scope>NUCLEOTIDE SEQUENCE [LARGE SCALE GENOMIC DNA]</scope>
    <source>
        <strain evidence="2 3">Q31a</strain>
    </source>
</reference>
<keyword evidence="2" id="KW-0645">Protease</keyword>
<sequence length="190" mass="21258">MPSDRRESVHTVSRIALQEYNAKMDNEPAPTNRQHATAFHEAGHAVMAIALGRPVKKVTIAPGKLQFGGTRLGLCEIQKGRFKPTDDWLEDEVVILLAGMVAESHFTGEYCPNGARQDLLGVGRLLGTRALSDRQFEKLQRRMLAKTEHILAGEALQKAIEWTAQELVQKTTISGRAVRHFYHQAMQQFT</sequence>
<keyword evidence="2" id="KW-0378">Hydrolase</keyword>
<dbReference type="GO" id="GO:0006508">
    <property type="term" value="P:proteolysis"/>
    <property type="evidence" value="ECO:0007669"/>
    <property type="project" value="UniProtKB-KW"/>
</dbReference>
<dbReference type="Pfam" id="PF01434">
    <property type="entry name" value="Peptidase_M41"/>
    <property type="match status" value="1"/>
</dbReference>
<dbReference type="Gene3D" id="1.20.58.760">
    <property type="entry name" value="Peptidase M41"/>
    <property type="match status" value="1"/>
</dbReference>
<dbReference type="SUPFAM" id="SSF140990">
    <property type="entry name" value="FtsH protease domain-like"/>
    <property type="match status" value="1"/>
</dbReference>
<dbReference type="GO" id="GO:0005524">
    <property type="term" value="F:ATP binding"/>
    <property type="evidence" value="ECO:0007669"/>
    <property type="project" value="InterPro"/>
</dbReference>
<dbReference type="KEGG" id="ahel:Q31a_26420"/>
<keyword evidence="2" id="KW-0482">Metalloprotease</keyword>
<evidence type="ECO:0000313" key="3">
    <source>
        <dbReference type="Proteomes" id="UP000318017"/>
    </source>
</evidence>
<gene>
    <name evidence="2" type="primary">ftsH_1</name>
    <name evidence="2" type="ORF">Q31a_26420</name>
</gene>
<dbReference type="GO" id="GO:0004222">
    <property type="term" value="F:metalloendopeptidase activity"/>
    <property type="evidence" value="ECO:0007669"/>
    <property type="project" value="InterPro"/>
</dbReference>
<organism evidence="2 3">
    <name type="scientific">Aureliella helgolandensis</name>
    <dbReference type="NCBI Taxonomy" id="2527968"/>
    <lineage>
        <taxon>Bacteria</taxon>
        <taxon>Pseudomonadati</taxon>
        <taxon>Planctomycetota</taxon>
        <taxon>Planctomycetia</taxon>
        <taxon>Pirellulales</taxon>
        <taxon>Pirellulaceae</taxon>
        <taxon>Aureliella</taxon>
    </lineage>
</organism>
<protein>
    <submittedName>
        <fullName evidence="2">ATP-dependent zinc metalloprotease FtsH</fullName>
    </submittedName>
</protein>
<proteinExistence type="predicted"/>
<dbReference type="OrthoDB" id="6064590at2"/>
<dbReference type="Proteomes" id="UP000318017">
    <property type="component" value="Chromosome"/>
</dbReference>
<dbReference type="InterPro" id="IPR000642">
    <property type="entry name" value="Peptidase_M41"/>
</dbReference>
<accession>A0A518G6X2</accession>
<keyword evidence="3" id="KW-1185">Reference proteome</keyword>
<name>A0A518G6X2_9BACT</name>
<feature type="domain" description="Peptidase M41" evidence="1">
    <location>
        <begin position="32"/>
        <end position="124"/>
    </location>
</feature>
<evidence type="ECO:0000313" key="2">
    <source>
        <dbReference type="EMBL" id="QDV24326.1"/>
    </source>
</evidence>
<dbReference type="InterPro" id="IPR037219">
    <property type="entry name" value="Peptidase_M41-like"/>
</dbReference>
<dbReference type="AlphaFoldDB" id="A0A518G6X2"/>
<evidence type="ECO:0000259" key="1">
    <source>
        <dbReference type="Pfam" id="PF01434"/>
    </source>
</evidence>